<dbReference type="HOGENOM" id="CLU_038427_0_0_1"/>
<sequence>MAPAAAAAAALSDDLLREILLRLPTPADLARASLASKPFLRAARNAAFLRRFRRLHSSSSCPFLLGCLLLHSDHPDYPFPILIPSSSSSSSAGCARDGDFSLSFLPRGGWLGGGGDSGGAAWQLLDCRNGRFLVKNRASRELAVADPLARRCVSLPPLPAADRRLVGYGLVADYGDSSAFRVFFIAHDGGDGDGDGEMRALVLSSGELSWAVAGLPGRRPNLAGARAFMQANGSLYWTMEGGESMAALNTATMEFTVVELPAPLRQLSFDVVEKGEDDNGLYILTMRGFCVEVWAGVDDGAGAGAGGMSWTRVEKSVRFHKAMAMMQHDSVELYHHGLDVIGVVAGVLFLRQWNCLLSIDLETMRLRRLSDEDCSSAMIYPFAMPWPPAFLNPTEEHGA</sequence>
<proteinExistence type="predicted"/>
<name>A0A0D9WCS2_9ORYZ</name>
<dbReference type="STRING" id="77586.A0A0D9WCS2"/>
<protein>
    <recommendedName>
        <fullName evidence="1">F-box protein AT5G49610-like beta-propeller domain-containing protein</fullName>
    </recommendedName>
</protein>
<reference evidence="3" key="2">
    <citation type="submission" date="2013-12" db="EMBL/GenBank/DDBJ databases">
        <authorList>
            <person name="Yu Y."/>
            <person name="Lee S."/>
            <person name="de Baynast K."/>
            <person name="Wissotski M."/>
            <person name="Liu L."/>
            <person name="Talag J."/>
            <person name="Goicoechea J."/>
            <person name="Angelova A."/>
            <person name="Jetty R."/>
            <person name="Kudrna D."/>
            <person name="Golser W."/>
            <person name="Rivera L."/>
            <person name="Zhang J."/>
            <person name="Wing R."/>
        </authorList>
    </citation>
    <scope>NUCLEOTIDE SEQUENCE</scope>
</reference>
<dbReference type="InterPro" id="IPR056594">
    <property type="entry name" value="AT5G49610-like_b-prop"/>
</dbReference>
<keyword evidence="3" id="KW-1185">Reference proteome</keyword>
<evidence type="ECO:0000259" key="1">
    <source>
        <dbReference type="Pfam" id="PF23635"/>
    </source>
</evidence>
<dbReference type="InterPro" id="IPR036047">
    <property type="entry name" value="F-box-like_dom_sf"/>
</dbReference>
<dbReference type="SUPFAM" id="SSF81383">
    <property type="entry name" value="F-box domain"/>
    <property type="match status" value="1"/>
</dbReference>
<dbReference type="Proteomes" id="UP000032180">
    <property type="component" value="Chromosome 5"/>
</dbReference>
<evidence type="ECO:0000313" key="2">
    <source>
        <dbReference type="EnsemblPlants" id="LPERR05G02980.1"/>
    </source>
</evidence>
<dbReference type="EnsemblPlants" id="LPERR05G02980.1">
    <property type="protein sequence ID" value="LPERR05G02980.1"/>
    <property type="gene ID" value="LPERR05G02980"/>
</dbReference>
<dbReference type="eggNOG" id="ENOG502R42N">
    <property type="taxonomic scope" value="Eukaryota"/>
</dbReference>
<reference evidence="2" key="3">
    <citation type="submission" date="2015-04" db="UniProtKB">
        <authorList>
            <consortium name="EnsemblPlants"/>
        </authorList>
    </citation>
    <scope>IDENTIFICATION</scope>
</reference>
<dbReference type="Gramene" id="LPERR05G02980.1">
    <property type="protein sequence ID" value="LPERR05G02980.1"/>
    <property type="gene ID" value="LPERR05G02980"/>
</dbReference>
<organism evidence="2 3">
    <name type="scientific">Leersia perrieri</name>
    <dbReference type="NCBI Taxonomy" id="77586"/>
    <lineage>
        <taxon>Eukaryota</taxon>
        <taxon>Viridiplantae</taxon>
        <taxon>Streptophyta</taxon>
        <taxon>Embryophyta</taxon>
        <taxon>Tracheophyta</taxon>
        <taxon>Spermatophyta</taxon>
        <taxon>Magnoliopsida</taxon>
        <taxon>Liliopsida</taxon>
        <taxon>Poales</taxon>
        <taxon>Poaceae</taxon>
        <taxon>BOP clade</taxon>
        <taxon>Oryzoideae</taxon>
        <taxon>Oryzeae</taxon>
        <taxon>Oryzinae</taxon>
        <taxon>Leersia</taxon>
    </lineage>
</organism>
<evidence type="ECO:0000313" key="3">
    <source>
        <dbReference type="Proteomes" id="UP000032180"/>
    </source>
</evidence>
<dbReference type="AlphaFoldDB" id="A0A0D9WCS2"/>
<dbReference type="PANTHER" id="PTHR33207">
    <property type="entry name" value="F-BOX DOMAIN CONTAINING PROTEIN-RELATED"/>
    <property type="match status" value="1"/>
</dbReference>
<feature type="domain" description="F-box protein AT5G49610-like beta-propeller" evidence="1">
    <location>
        <begin position="124"/>
        <end position="390"/>
    </location>
</feature>
<accession>A0A0D9WCS2</accession>
<dbReference type="Pfam" id="PF23635">
    <property type="entry name" value="Beta-prop_AT5G49610-like"/>
    <property type="match status" value="1"/>
</dbReference>
<reference evidence="2 3" key="1">
    <citation type="submission" date="2012-08" db="EMBL/GenBank/DDBJ databases">
        <title>Oryza genome evolution.</title>
        <authorList>
            <person name="Wing R.A."/>
        </authorList>
    </citation>
    <scope>NUCLEOTIDE SEQUENCE</scope>
</reference>